<evidence type="ECO:0000313" key="7">
    <source>
        <dbReference type="Proteomes" id="UP000298551"/>
    </source>
</evidence>
<dbReference type="Gene3D" id="3.40.50.300">
    <property type="entry name" value="P-loop containing nucleotide triphosphate hydrolases"/>
    <property type="match status" value="2"/>
</dbReference>
<evidence type="ECO:0000256" key="2">
    <source>
        <dbReference type="ARBA" id="ARBA00022448"/>
    </source>
</evidence>
<sequence length="552" mass="60424">MNANIHALGPLVDIRDLTVRFGQARPVLHGVSLQIERGECLAIVGESGSGKSVTARTLAGLTGRGAQIDAAKLAFQGIDLRRLDERAWQRLRGASIGFVMQDALGALDPLRRVGAEVEEPLHLHTQLNAEARRLRVLELLRAVGVPEPELRASQYPWQLSGGLRQRALIASAIACNPRLIIADEPTTALDATVQAQVIALLESLRAEENALLMVSHDLSVVARLADRVVVMHHGVIVEQGSTEQVLHDPRHAYTRSLLRAARAVHFQPQRQPLAPVAPQAVPAGEVLLEARSLSKSFVGPDGRRRTVLKQASLQLRRGQTLGVVGESGSGKTTLTRLILGLENPDSGEVWIAGQRWSQLDAVRQRQARRAVQVVFQDPQSSFDPRYTVQRVLFEALSVAGLPRKAWRSKAEQLLELVRLDVAVLSRRPIELSGGQRQRIAIARALACEPQILICDEPVSALDVSVQAQILELLDDLKRRLGLACLFISHDLGVINHVSERVLVMKDGEVVESGSVRAVFDRPVHAYTRSLIAAIPTLDAEYPPAEFYLQVAI</sequence>
<protein>
    <submittedName>
        <fullName evidence="6">ABC transporter ATP-binding protein</fullName>
    </submittedName>
</protein>
<dbReference type="InterPro" id="IPR003439">
    <property type="entry name" value="ABC_transporter-like_ATP-bd"/>
</dbReference>
<evidence type="ECO:0000313" key="6">
    <source>
        <dbReference type="EMBL" id="QCI11821.1"/>
    </source>
</evidence>
<feature type="domain" description="ABC transporter" evidence="5">
    <location>
        <begin position="12"/>
        <end position="258"/>
    </location>
</feature>
<dbReference type="PANTHER" id="PTHR43776:SF7">
    <property type="entry name" value="D,D-DIPEPTIDE TRANSPORT ATP-BINDING PROTEIN DDPF-RELATED"/>
    <property type="match status" value="1"/>
</dbReference>
<dbReference type="GO" id="GO:0015833">
    <property type="term" value="P:peptide transport"/>
    <property type="evidence" value="ECO:0007669"/>
    <property type="project" value="InterPro"/>
</dbReference>
<feature type="domain" description="ABC transporter" evidence="5">
    <location>
        <begin position="288"/>
        <end position="531"/>
    </location>
</feature>
<dbReference type="NCBIfam" id="NF008453">
    <property type="entry name" value="PRK11308.1"/>
    <property type="match status" value="2"/>
</dbReference>
<dbReference type="Pfam" id="PF00005">
    <property type="entry name" value="ABC_tran"/>
    <property type="match status" value="2"/>
</dbReference>
<dbReference type="Proteomes" id="UP000298551">
    <property type="component" value="Chromosome"/>
</dbReference>
<evidence type="ECO:0000259" key="5">
    <source>
        <dbReference type="PROSITE" id="PS50893"/>
    </source>
</evidence>
<keyword evidence="4 6" id="KW-0067">ATP-binding</keyword>
<dbReference type="Pfam" id="PF08352">
    <property type="entry name" value="oligo_HPY"/>
    <property type="match status" value="2"/>
</dbReference>
<dbReference type="RefSeq" id="WP_136913985.1">
    <property type="nucleotide sequence ID" value="NZ_CP039371.1"/>
</dbReference>
<comment type="similarity">
    <text evidence="1">Belongs to the ABC transporter superfamily.</text>
</comment>
<dbReference type="InterPro" id="IPR027417">
    <property type="entry name" value="P-loop_NTPase"/>
</dbReference>
<name>A0A4D6XBG9_PSEPU</name>
<dbReference type="GO" id="GO:0016887">
    <property type="term" value="F:ATP hydrolysis activity"/>
    <property type="evidence" value="ECO:0007669"/>
    <property type="project" value="InterPro"/>
</dbReference>
<dbReference type="InterPro" id="IPR017871">
    <property type="entry name" value="ABC_transporter-like_CS"/>
</dbReference>
<evidence type="ECO:0000256" key="4">
    <source>
        <dbReference type="ARBA" id="ARBA00022840"/>
    </source>
</evidence>
<keyword evidence="2" id="KW-0813">Transport</keyword>
<dbReference type="EMBL" id="CP039371">
    <property type="protein sequence ID" value="QCI11821.1"/>
    <property type="molecule type" value="Genomic_DNA"/>
</dbReference>
<proteinExistence type="inferred from homology"/>
<reference evidence="7" key="1">
    <citation type="submission" date="2019-04" db="EMBL/GenBank/DDBJ databases">
        <title>Genome sequence of Pseudomonas putida 1290, an auxin catabolizing strain.</title>
        <authorList>
            <person name="Laird T.S."/>
            <person name="Leveau J.H.J."/>
        </authorList>
    </citation>
    <scope>NUCLEOTIDE SEQUENCE [LARGE SCALE GENOMIC DNA]</scope>
    <source>
        <strain evidence="7">1290</strain>
    </source>
</reference>
<evidence type="ECO:0000256" key="3">
    <source>
        <dbReference type="ARBA" id="ARBA00022741"/>
    </source>
</evidence>
<dbReference type="PANTHER" id="PTHR43776">
    <property type="entry name" value="TRANSPORT ATP-BINDING PROTEIN"/>
    <property type="match status" value="1"/>
</dbReference>
<dbReference type="InterPro" id="IPR050319">
    <property type="entry name" value="ABC_transp_ATP-bind"/>
</dbReference>
<dbReference type="SMART" id="SM00382">
    <property type="entry name" value="AAA"/>
    <property type="match status" value="2"/>
</dbReference>
<dbReference type="PROSITE" id="PS50893">
    <property type="entry name" value="ABC_TRANSPORTER_2"/>
    <property type="match status" value="2"/>
</dbReference>
<gene>
    <name evidence="6" type="ORF">E6B08_10800</name>
</gene>
<dbReference type="SUPFAM" id="SSF52540">
    <property type="entry name" value="P-loop containing nucleoside triphosphate hydrolases"/>
    <property type="match status" value="2"/>
</dbReference>
<dbReference type="CDD" id="cd03257">
    <property type="entry name" value="ABC_NikE_OppD_transporters"/>
    <property type="match status" value="2"/>
</dbReference>
<dbReference type="GO" id="GO:0055085">
    <property type="term" value="P:transmembrane transport"/>
    <property type="evidence" value="ECO:0007669"/>
    <property type="project" value="UniProtKB-ARBA"/>
</dbReference>
<dbReference type="InterPro" id="IPR003593">
    <property type="entry name" value="AAA+_ATPase"/>
</dbReference>
<accession>A0A4D6XBG9</accession>
<keyword evidence="3" id="KW-0547">Nucleotide-binding</keyword>
<organism evidence="6 7">
    <name type="scientific">Pseudomonas putida</name>
    <name type="common">Arthrobacter siderocapsulatus</name>
    <dbReference type="NCBI Taxonomy" id="303"/>
    <lineage>
        <taxon>Bacteria</taxon>
        <taxon>Pseudomonadati</taxon>
        <taxon>Pseudomonadota</taxon>
        <taxon>Gammaproteobacteria</taxon>
        <taxon>Pseudomonadales</taxon>
        <taxon>Pseudomonadaceae</taxon>
        <taxon>Pseudomonas</taxon>
    </lineage>
</organism>
<dbReference type="AlphaFoldDB" id="A0A4D6XBG9"/>
<dbReference type="PROSITE" id="PS00211">
    <property type="entry name" value="ABC_TRANSPORTER_1"/>
    <property type="match status" value="1"/>
</dbReference>
<dbReference type="GO" id="GO:0005524">
    <property type="term" value="F:ATP binding"/>
    <property type="evidence" value="ECO:0007669"/>
    <property type="project" value="UniProtKB-KW"/>
</dbReference>
<evidence type="ECO:0000256" key="1">
    <source>
        <dbReference type="ARBA" id="ARBA00005417"/>
    </source>
</evidence>
<dbReference type="InterPro" id="IPR013563">
    <property type="entry name" value="Oligopep_ABC_C"/>
</dbReference>
<dbReference type="NCBIfam" id="NF007739">
    <property type="entry name" value="PRK10419.1"/>
    <property type="match status" value="2"/>
</dbReference>
<dbReference type="OrthoDB" id="9802264at2"/>